<dbReference type="PANTHER" id="PTHR24148">
    <property type="entry name" value="ANKYRIN REPEAT DOMAIN-CONTAINING PROTEIN 39 HOMOLOG-RELATED"/>
    <property type="match status" value="1"/>
</dbReference>
<dbReference type="InterPro" id="IPR052895">
    <property type="entry name" value="HetReg/Transcr_Mod"/>
</dbReference>
<dbReference type="OrthoDB" id="3553147at2759"/>
<accession>A0A6A6V687</accession>
<dbReference type="InterPro" id="IPR010730">
    <property type="entry name" value="HET"/>
</dbReference>
<proteinExistence type="predicted"/>
<dbReference type="Pfam" id="PF06985">
    <property type="entry name" value="HET"/>
    <property type="match status" value="1"/>
</dbReference>
<reference evidence="2" key="1">
    <citation type="journal article" date="2020" name="Stud. Mycol.">
        <title>101 Dothideomycetes genomes: a test case for predicting lifestyles and emergence of pathogens.</title>
        <authorList>
            <person name="Haridas S."/>
            <person name="Albert R."/>
            <person name="Binder M."/>
            <person name="Bloem J."/>
            <person name="Labutti K."/>
            <person name="Salamov A."/>
            <person name="Andreopoulos B."/>
            <person name="Baker S."/>
            <person name="Barry K."/>
            <person name="Bills G."/>
            <person name="Bluhm B."/>
            <person name="Cannon C."/>
            <person name="Castanera R."/>
            <person name="Culley D."/>
            <person name="Daum C."/>
            <person name="Ezra D."/>
            <person name="Gonzalez J."/>
            <person name="Henrissat B."/>
            <person name="Kuo A."/>
            <person name="Liang C."/>
            <person name="Lipzen A."/>
            <person name="Lutzoni F."/>
            <person name="Magnuson J."/>
            <person name="Mondo S."/>
            <person name="Nolan M."/>
            <person name="Ohm R."/>
            <person name="Pangilinan J."/>
            <person name="Park H.-J."/>
            <person name="Ramirez L."/>
            <person name="Alfaro M."/>
            <person name="Sun H."/>
            <person name="Tritt A."/>
            <person name="Yoshinaga Y."/>
            <person name="Zwiers L.-H."/>
            <person name="Turgeon B."/>
            <person name="Goodwin S."/>
            <person name="Spatafora J."/>
            <person name="Crous P."/>
            <person name="Grigoriev I."/>
        </authorList>
    </citation>
    <scope>NUCLEOTIDE SEQUENCE</scope>
    <source>
        <strain evidence="2">CBS 119925</strain>
    </source>
</reference>
<gene>
    <name evidence="2" type="ORF">M011DRAFT_406239</name>
</gene>
<keyword evidence="3" id="KW-1185">Reference proteome</keyword>
<evidence type="ECO:0000313" key="2">
    <source>
        <dbReference type="EMBL" id="KAF2745406.1"/>
    </source>
</evidence>
<sequence>MHIRVLIIQPGAFKDDLQVVLRHAVLDPTRSIPEFDALSYVWGPPEPKERVYLDNKTHYLDIGINLGVALRHLRYKDKTRAIWADAVCINQPDPEELGDQVRQMGTLYRLARRVIAWLGPEEDNSARAMDVLKDL</sequence>
<dbReference type="PANTHER" id="PTHR24148:SF82">
    <property type="entry name" value="HETEROKARYON INCOMPATIBILITY DOMAIN-CONTAINING PROTEIN"/>
    <property type="match status" value="1"/>
</dbReference>
<feature type="domain" description="Heterokaryon incompatibility" evidence="1">
    <location>
        <begin position="35"/>
        <end position="132"/>
    </location>
</feature>
<feature type="non-terminal residue" evidence="2">
    <location>
        <position position="135"/>
    </location>
</feature>
<dbReference type="EMBL" id="MU006582">
    <property type="protein sequence ID" value="KAF2745406.1"/>
    <property type="molecule type" value="Genomic_DNA"/>
</dbReference>
<name>A0A6A6V687_9PLEO</name>
<evidence type="ECO:0000259" key="1">
    <source>
        <dbReference type="Pfam" id="PF06985"/>
    </source>
</evidence>
<evidence type="ECO:0000313" key="3">
    <source>
        <dbReference type="Proteomes" id="UP000799440"/>
    </source>
</evidence>
<protein>
    <submittedName>
        <fullName evidence="2">HET-domain-containing protein</fullName>
    </submittedName>
</protein>
<organism evidence="2 3">
    <name type="scientific">Sporormia fimetaria CBS 119925</name>
    <dbReference type="NCBI Taxonomy" id="1340428"/>
    <lineage>
        <taxon>Eukaryota</taxon>
        <taxon>Fungi</taxon>
        <taxon>Dikarya</taxon>
        <taxon>Ascomycota</taxon>
        <taxon>Pezizomycotina</taxon>
        <taxon>Dothideomycetes</taxon>
        <taxon>Pleosporomycetidae</taxon>
        <taxon>Pleosporales</taxon>
        <taxon>Sporormiaceae</taxon>
        <taxon>Sporormia</taxon>
    </lineage>
</organism>
<dbReference type="Proteomes" id="UP000799440">
    <property type="component" value="Unassembled WGS sequence"/>
</dbReference>
<dbReference type="AlphaFoldDB" id="A0A6A6V687"/>